<reference evidence="2 3" key="1">
    <citation type="submission" date="2019-07" db="EMBL/GenBank/DDBJ databases">
        <title>Whole genome shotgun sequence of Aeromicrobium flavum NBRC 107625.</title>
        <authorList>
            <person name="Hosoyama A."/>
            <person name="Uohara A."/>
            <person name="Ohji S."/>
            <person name="Ichikawa N."/>
        </authorList>
    </citation>
    <scope>NUCLEOTIDE SEQUENCE [LARGE SCALE GENOMIC DNA]</scope>
    <source>
        <strain evidence="2 3">NBRC 107625</strain>
    </source>
</reference>
<organism evidence="2 3">
    <name type="scientific">Aeromicrobium flavum</name>
    <dbReference type="NCBI Taxonomy" id="416568"/>
    <lineage>
        <taxon>Bacteria</taxon>
        <taxon>Bacillati</taxon>
        <taxon>Actinomycetota</taxon>
        <taxon>Actinomycetes</taxon>
        <taxon>Propionibacteriales</taxon>
        <taxon>Nocardioidaceae</taxon>
        <taxon>Aeromicrobium</taxon>
    </lineage>
</organism>
<name>A0A512HYU7_9ACTN</name>
<dbReference type="Pfam" id="PF11716">
    <property type="entry name" value="MDMPI_N"/>
    <property type="match status" value="1"/>
</dbReference>
<gene>
    <name evidence="2" type="ORF">AFL01nite_29540</name>
</gene>
<dbReference type="RefSeq" id="WP_146828749.1">
    <property type="nucleotide sequence ID" value="NZ_BAAAYQ010000001.1"/>
</dbReference>
<accession>A0A512HYU7</accession>
<dbReference type="InterPro" id="IPR024344">
    <property type="entry name" value="MDMPI_metal-binding"/>
</dbReference>
<evidence type="ECO:0000313" key="2">
    <source>
        <dbReference type="EMBL" id="GEO90627.1"/>
    </source>
</evidence>
<feature type="domain" description="Mycothiol-dependent maleylpyruvate isomerase metal-binding" evidence="1">
    <location>
        <begin position="25"/>
        <end position="130"/>
    </location>
</feature>
<dbReference type="AlphaFoldDB" id="A0A512HYU7"/>
<dbReference type="EMBL" id="BJZQ01000024">
    <property type="protein sequence ID" value="GEO90627.1"/>
    <property type="molecule type" value="Genomic_DNA"/>
</dbReference>
<dbReference type="GO" id="GO:0046872">
    <property type="term" value="F:metal ion binding"/>
    <property type="evidence" value="ECO:0007669"/>
    <property type="project" value="InterPro"/>
</dbReference>
<keyword evidence="3" id="KW-1185">Reference proteome</keyword>
<proteinExistence type="predicted"/>
<dbReference type="InterPro" id="IPR034660">
    <property type="entry name" value="DinB/YfiT-like"/>
</dbReference>
<comment type="caution">
    <text evidence="2">The sequence shown here is derived from an EMBL/GenBank/DDBJ whole genome shotgun (WGS) entry which is preliminary data.</text>
</comment>
<protein>
    <recommendedName>
        <fullName evidence="1">Mycothiol-dependent maleylpyruvate isomerase metal-binding domain-containing protein</fullName>
    </recommendedName>
</protein>
<evidence type="ECO:0000259" key="1">
    <source>
        <dbReference type="Pfam" id="PF11716"/>
    </source>
</evidence>
<evidence type="ECO:0000313" key="3">
    <source>
        <dbReference type="Proteomes" id="UP000321769"/>
    </source>
</evidence>
<dbReference type="Proteomes" id="UP000321769">
    <property type="component" value="Unassembled WGS sequence"/>
</dbReference>
<dbReference type="OrthoDB" id="5185819at2"/>
<sequence>MPEPQDAPPSEPLADRHRRLVWGFDAVVDQVRDWDAPTPVAAWRARDVVLHLVTWSQGFLAAGGVDLVRQVDPEDPATTWRDHAAEIQSLLESDAAGEPFAHPYAGSGPLAEVIDRFYTTDVLMHTWDLAESAGVASGLDPVECEHLLAGMSLSEQLLRDSGQYGPAVPVPADSDGVTRLMGFIGRDPQWAADA</sequence>
<dbReference type="SUPFAM" id="SSF109854">
    <property type="entry name" value="DinB/YfiT-like putative metalloenzymes"/>
    <property type="match status" value="1"/>
</dbReference>